<keyword evidence="16" id="KW-1185">Reference proteome</keyword>
<dbReference type="EMBL" id="JAPDMQ010000251">
    <property type="protein sequence ID" value="KAK0529180.1"/>
    <property type="molecule type" value="Genomic_DNA"/>
</dbReference>
<feature type="domain" description="Kinetochore protein Ndc80 CH" evidence="13">
    <location>
        <begin position="176"/>
        <end position="300"/>
    </location>
</feature>
<gene>
    <name evidence="15" type="primary">NDC80</name>
    <name evidence="15" type="ORF">OC842_004327</name>
</gene>
<comment type="function">
    <text evidence="10">Acts as a component of the essential kinetochore-associated NDC80 complex, which is required for chromosome segregation and spindle checkpoint activity.</text>
</comment>
<evidence type="ECO:0000256" key="9">
    <source>
        <dbReference type="ARBA" id="ARBA00023328"/>
    </source>
</evidence>
<dbReference type="GO" id="GO:0005634">
    <property type="term" value="C:nucleus"/>
    <property type="evidence" value="ECO:0007669"/>
    <property type="project" value="UniProtKB-SubCell"/>
</dbReference>
<dbReference type="InterPro" id="IPR055260">
    <property type="entry name" value="Ndc80_CH"/>
</dbReference>
<proteinExistence type="inferred from homology"/>
<evidence type="ECO:0000256" key="3">
    <source>
        <dbReference type="ARBA" id="ARBA00022618"/>
    </source>
</evidence>
<keyword evidence="6 11" id="KW-0175">Coiled coil</keyword>
<evidence type="ECO:0000256" key="8">
    <source>
        <dbReference type="ARBA" id="ARBA00023306"/>
    </source>
</evidence>
<evidence type="ECO:0000313" key="16">
    <source>
        <dbReference type="Proteomes" id="UP001176521"/>
    </source>
</evidence>
<keyword evidence="8 10" id="KW-0131">Cell cycle</keyword>
<feature type="coiled-coil region" evidence="11">
    <location>
        <begin position="420"/>
        <end position="447"/>
    </location>
</feature>
<feature type="coiled-coil region" evidence="11">
    <location>
        <begin position="585"/>
        <end position="626"/>
    </location>
</feature>
<evidence type="ECO:0000256" key="6">
    <source>
        <dbReference type="ARBA" id="ARBA00023054"/>
    </source>
</evidence>
<evidence type="ECO:0000313" key="15">
    <source>
        <dbReference type="EMBL" id="KAK0529180.1"/>
    </source>
</evidence>
<keyword evidence="9 10" id="KW-0137">Centromere</keyword>
<dbReference type="Pfam" id="PF18077">
    <property type="entry name" value="DUF5595"/>
    <property type="match status" value="1"/>
</dbReference>
<evidence type="ECO:0000256" key="5">
    <source>
        <dbReference type="ARBA" id="ARBA00022838"/>
    </source>
</evidence>
<protein>
    <recommendedName>
        <fullName evidence="10">Kinetochore protein NDC80</fullName>
    </recommendedName>
</protein>
<evidence type="ECO:0000259" key="14">
    <source>
        <dbReference type="Pfam" id="PF18077"/>
    </source>
</evidence>
<evidence type="ECO:0000256" key="4">
    <source>
        <dbReference type="ARBA" id="ARBA00022776"/>
    </source>
</evidence>
<evidence type="ECO:0000256" key="7">
    <source>
        <dbReference type="ARBA" id="ARBA00023242"/>
    </source>
</evidence>
<dbReference type="PANTHER" id="PTHR10643">
    <property type="entry name" value="KINETOCHORE PROTEIN NDC80"/>
    <property type="match status" value="1"/>
</dbReference>
<keyword evidence="7 10" id="KW-0539">Nucleus</keyword>
<feature type="compositionally biased region" description="Low complexity" evidence="12">
    <location>
        <begin position="73"/>
        <end position="83"/>
    </location>
</feature>
<comment type="subunit">
    <text evidence="10">Component of the NDC80 complex.</text>
</comment>
<dbReference type="GO" id="GO:0051315">
    <property type="term" value="P:attachment of mitotic spindle microtubules to kinetochore"/>
    <property type="evidence" value="ECO:0007669"/>
    <property type="project" value="UniProtKB-UniRule"/>
</dbReference>
<feature type="coiled-coil region" evidence="11">
    <location>
        <begin position="653"/>
        <end position="701"/>
    </location>
</feature>
<keyword evidence="2 10" id="KW-0158">Chromosome</keyword>
<dbReference type="PANTHER" id="PTHR10643:SF2">
    <property type="entry name" value="KINETOCHORE PROTEIN NDC80 HOMOLOG"/>
    <property type="match status" value="1"/>
</dbReference>
<keyword evidence="5 10" id="KW-0995">Kinetochore</keyword>
<dbReference type="InterPro" id="IPR038273">
    <property type="entry name" value="Ndc80_sf"/>
</dbReference>
<accession>A0AAN6JJP3</accession>
<dbReference type="GO" id="GO:0031262">
    <property type="term" value="C:Ndc80 complex"/>
    <property type="evidence" value="ECO:0007669"/>
    <property type="project" value="UniProtKB-UniRule"/>
</dbReference>
<dbReference type="InterPro" id="IPR005550">
    <property type="entry name" value="Kinetochore_Ndc80"/>
</dbReference>
<organism evidence="15 16">
    <name type="scientific">Tilletia horrida</name>
    <dbReference type="NCBI Taxonomy" id="155126"/>
    <lineage>
        <taxon>Eukaryota</taxon>
        <taxon>Fungi</taxon>
        <taxon>Dikarya</taxon>
        <taxon>Basidiomycota</taxon>
        <taxon>Ustilaginomycotina</taxon>
        <taxon>Exobasidiomycetes</taxon>
        <taxon>Tilletiales</taxon>
        <taxon>Tilletiaceae</taxon>
        <taxon>Tilletia</taxon>
    </lineage>
</organism>
<keyword evidence="3 10" id="KW-0132">Cell division</keyword>
<dbReference type="Proteomes" id="UP001176521">
    <property type="component" value="Unassembled WGS sequence"/>
</dbReference>
<feature type="compositionally biased region" description="Polar residues" evidence="12">
    <location>
        <begin position="46"/>
        <end position="67"/>
    </location>
</feature>
<evidence type="ECO:0000256" key="10">
    <source>
        <dbReference type="RuleBase" id="RU368072"/>
    </source>
</evidence>
<feature type="coiled-coil region" evidence="11">
    <location>
        <begin position="347"/>
        <end position="381"/>
    </location>
</feature>
<keyword evidence="4 10" id="KW-0498">Mitosis</keyword>
<feature type="region of interest" description="Disordered" evidence="12">
    <location>
        <begin position="1"/>
        <end position="91"/>
    </location>
</feature>
<dbReference type="Gene3D" id="6.10.250.1950">
    <property type="match status" value="1"/>
</dbReference>
<comment type="caution">
    <text evidence="15">The sequence shown here is derived from an EMBL/GenBank/DDBJ whole genome shotgun (WGS) entry which is preliminary data.</text>
</comment>
<dbReference type="AlphaFoldDB" id="A0AAN6JJP3"/>
<evidence type="ECO:0000256" key="2">
    <source>
        <dbReference type="ARBA" id="ARBA00022454"/>
    </source>
</evidence>
<evidence type="ECO:0000256" key="1">
    <source>
        <dbReference type="ARBA" id="ARBA00007050"/>
    </source>
</evidence>
<evidence type="ECO:0000256" key="12">
    <source>
        <dbReference type="SAM" id="MobiDB-lite"/>
    </source>
</evidence>
<reference evidence="15" key="1">
    <citation type="journal article" date="2023" name="PhytoFront">
        <title>Draft Genome Resources of Seven Strains of Tilletia horrida, Causal Agent of Kernel Smut of Rice.</title>
        <authorList>
            <person name="Khanal S."/>
            <person name="Antony Babu S."/>
            <person name="Zhou X.G."/>
        </authorList>
    </citation>
    <scope>NUCLEOTIDE SEQUENCE</scope>
    <source>
        <strain evidence="15">TX3</strain>
    </source>
</reference>
<feature type="domain" description="DUF5595" evidence="14">
    <location>
        <begin position="314"/>
        <end position="381"/>
    </location>
</feature>
<dbReference type="Gene3D" id="1.10.418.30">
    <property type="entry name" value="Ncd80 complex, Ncd80 subunit"/>
    <property type="match status" value="1"/>
</dbReference>
<dbReference type="GO" id="GO:0051301">
    <property type="term" value="P:cell division"/>
    <property type="evidence" value="ECO:0007669"/>
    <property type="project" value="UniProtKB-UniRule"/>
</dbReference>
<evidence type="ECO:0000259" key="13">
    <source>
        <dbReference type="Pfam" id="PF03801"/>
    </source>
</evidence>
<dbReference type="Pfam" id="PF03801">
    <property type="entry name" value="Ndc80_HEC"/>
    <property type="match status" value="1"/>
</dbReference>
<comment type="subcellular location">
    <subcellularLocation>
        <location evidence="10">Chromosome</location>
        <location evidence="10">Centromere</location>
        <location evidence="10">Kinetochore</location>
    </subcellularLocation>
    <subcellularLocation>
        <location evidence="10">Nucleus</location>
    </subcellularLocation>
</comment>
<dbReference type="InterPro" id="IPR040967">
    <property type="entry name" value="DUF5595"/>
</dbReference>
<sequence length="718" mass="79694">MSQRRSTLGLADPNTLHGGGSSSNSGGASGIPVPASAHKSQAFIGASQQHGPPVSSQHSAMRASRSSLAPMRSQGGPLSSQGSGMSGAGSMGGSVAGSAGLGSSIGPSAGASVRGYSEEALTTPRVGTSVRGLGASHMRHSTASGGMGRQSLAVQSTPNQQRVFGRQSLAHNTFRPEPPAMKDPRPLRNGAFRGQMEANVKDFVEKTGFTMAGWTNKTIHEPTQQAFVNMFRHVYTHCVDPNYRFGSEAKKFEEEVIMLMKDVKYPFVDDLSKTRLTSAGSQQNWPICLGMLDWIVRLGTHAADIGCGPLQRDDEEDNDLFYRYLWRCYSKFWQGEDTFPEEYDELRAIYDERMEGLRNEETALEKESAKLDVELLELEAESPLVHEQREDEILQSDKAKFSKYNEEVLATRLEKLAMTVEKLKQAVVDSVDELAAKEQERRSLQAQVDAQDMSAEEYERLHGERDHIIKQLAEIARQAQIVTKSNWQVEIDVQRRQSAVEALMSVFNEIGDRVKFLPLTMRRSASSRNASNDDEEEELDKIELVPANEETLLPKGLDIKRDIKPAIQGLRQATNATFKSVTDAKIALQDEQENLLERLATLQAEIRSEQERLNTLRDQIEELTANSGVEMEMLAQDYARRERQLGAVESAGRVALQEANMTYEAMVDELENARQAIAENKQRQLSDVANALGELDRLQQRVHDGIERIEEAVLAIEE</sequence>
<name>A0AAN6JJP3_9BASI</name>
<evidence type="ECO:0000256" key="11">
    <source>
        <dbReference type="SAM" id="Coils"/>
    </source>
</evidence>
<comment type="similarity">
    <text evidence="1 10">Belongs to the NDC80/HEC1 family.</text>
</comment>